<evidence type="ECO:0000256" key="1">
    <source>
        <dbReference type="ARBA" id="ARBA00004651"/>
    </source>
</evidence>
<protein>
    <submittedName>
        <fullName evidence="8">MFS family permease</fullName>
    </submittedName>
</protein>
<dbReference type="SUPFAM" id="SSF103473">
    <property type="entry name" value="MFS general substrate transporter"/>
    <property type="match status" value="1"/>
</dbReference>
<evidence type="ECO:0000256" key="5">
    <source>
        <dbReference type="ARBA" id="ARBA00022989"/>
    </source>
</evidence>
<dbReference type="InterPro" id="IPR005828">
    <property type="entry name" value="MFS_sugar_transport-like"/>
</dbReference>
<feature type="transmembrane region" description="Helical" evidence="7">
    <location>
        <begin position="16"/>
        <end position="40"/>
    </location>
</feature>
<evidence type="ECO:0000256" key="4">
    <source>
        <dbReference type="ARBA" id="ARBA00022692"/>
    </source>
</evidence>
<keyword evidence="2" id="KW-0813">Transport</keyword>
<feature type="transmembrane region" description="Helical" evidence="7">
    <location>
        <begin position="341"/>
        <end position="361"/>
    </location>
</feature>
<accession>A0ABU0BJF2</accession>
<proteinExistence type="predicted"/>
<comment type="caution">
    <text evidence="8">The sequence shown here is derived from an EMBL/GenBank/DDBJ whole genome shotgun (WGS) entry which is preliminary data.</text>
</comment>
<dbReference type="RefSeq" id="WP_307226402.1">
    <property type="nucleotide sequence ID" value="NZ_JAUSVF010000001.1"/>
</dbReference>
<comment type="subcellular location">
    <subcellularLocation>
        <location evidence="1">Cell membrane</location>
        <topology evidence="1">Multi-pass membrane protein</topology>
    </subcellularLocation>
</comment>
<evidence type="ECO:0000256" key="2">
    <source>
        <dbReference type="ARBA" id="ARBA00022448"/>
    </source>
</evidence>
<evidence type="ECO:0000256" key="6">
    <source>
        <dbReference type="ARBA" id="ARBA00023136"/>
    </source>
</evidence>
<dbReference type="Pfam" id="PF07690">
    <property type="entry name" value="MFS_1"/>
    <property type="match status" value="1"/>
</dbReference>
<feature type="transmembrane region" description="Helical" evidence="7">
    <location>
        <begin position="213"/>
        <end position="236"/>
    </location>
</feature>
<dbReference type="InterPro" id="IPR036259">
    <property type="entry name" value="MFS_trans_sf"/>
</dbReference>
<dbReference type="PANTHER" id="PTHR23521">
    <property type="entry name" value="TRANSPORTER MFS SUPERFAMILY"/>
    <property type="match status" value="1"/>
</dbReference>
<feature type="transmembrane region" description="Helical" evidence="7">
    <location>
        <begin position="173"/>
        <end position="192"/>
    </location>
</feature>
<dbReference type="CDD" id="cd17477">
    <property type="entry name" value="MFS_YcaD_like"/>
    <property type="match status" value="1"/>
</dbReference>
<feature type="transmembrane region" description="Helical" evidence="7">
    <location>
        <begin position="300"/>
        <end position="320"/>
    </location>
</feature>
<reference evidence="8 9" key="1">
    <citation type="submission" date="2023-07" db="EMBL/GenBank/DDBJ databases">
        <title>Genomic Encyclopedia of Type Strains, Phase IV (KMG-IV): sequencing the most valuable type-strain genomes for metagenomic binning, comparative biology and taxonomic classification.</title>
        <authorList>
            <person name="Goeker M."/>
        </authorList>
    </citation>
    <scope>NUCLEOTIDE SEQUENCE [LARGE SCALE GENOMIC DNA]</scope>
    <source>
        <strain evidence="8 9">DSM 1112</strain>
    </source>
</reference>
<feature type="transmembrane region" description="Helical" evidence="7">
    <location>
        <begin position="367"/>
        <end position="387"/>
    </location>
</feature>
<name>A0ABU0BJF2_9HYPH</name>
<evidence type="ECO:0000313" key="9">
    <source>
        <dbReference type="Proteomes" id="UP001230207"/>
    </source>
</evidence>
<feature type="transmembrane region" description="Helical" evidence="7">
    <location>
        <begin position="52"/>
        <end position="72"/>
    </location>
</feature>
<dbReference type="Proteomes" id="UP001230207">
    <property type="component" value="Unassembled WGS sequence"/>
</dbReference>
<dbReference type="PANTHER" id="PTHR23521:SF2">
    <property type="entry name" value="TRANSPORTER MFS SUPERFAMILY"/>
    <property type="match status" value="1"/>
</dbReference>
<feature type="transmembrane region" description="Helical" evidence="7">
    <location>
        <begin position="275"/>
        <end position="294"/>
    </location>
</feature>
<evidence type="ECO:0000313" key="8">
    <source>
        <dbReference type="EMBL" id="MDQ0318385.1"/>
    </source>
</evidence>
<evidence type="ECO:0000256" key="7">
    <source>
        <dbReference type="SAM" id="Phobius"/>
    </source>
</evidence>
<dbReference type="EMBL" id="JAUSVF010000001">
    <property type="protein sequence ID" value="MDQ0318385.1"/>
    <property type="molecule type" value="Genomic_DNA"/>
</dbReference>
<organism evidence="8 9">
    <name type="scientific">Pararhizobium capsulatum DSM 1112</name>
    <dbReference type="NCBI Taxonomy" id="1121113"/>
    <lineage>
        <taxon>Bacteria</taxon>
        <taxon>Pseudomonadati</taxon>
        <taxon>Pseudomonadota</taxon>
        <taxon>Alphaproteobacteria</taxon>
        <taxon>Hyphomicrobiales</taxon>
        <taxon>Rhizobiaceae</taxon>
        <taxon>Rhizobium/Agrobacterium group</taxon>
        <taxon>Pararhizobium</taxon>
    </lineage>
</organism>
<keyword evidence="6 7" id="KW-0472">Membrane</keyword>
<sequence>MTAADHPQVGEPGGSLLSIASIVLSMACVALGNGLMLAYVPFVLSRADAPSWVTGAAVTSLAFGGFAGCFIAGPVIRRVGHARAFACSMAFVIVSAVIIALGVNPLLWLAARMLYGMSGNANFIIAQSWVNHASANSWRGRAMSGFYMAYVICLGVGAWIFGQIPAEGNVSPLLTICFTAIAILPVGLTRLPNPPPPAKVSVDIPMTWRNSPVAFVGVLAAGGLSMTVQGFTPIYAATNSVSQQDVALLMFVMQLGLIFIQYPLGVLSDRIDRRIVLIIACLLIAAAALAAFFVPFSQMLVLMLVFAIWAGAVEAVYSLANAHANDRTVPADFVPLASTMLLCWSSAATIIPLGVTVLTPIFGPQTFIYAVLGIAFAYIAFVAVRLLHREVMPAHLRESFEIKTAQMPNAEGLVEGHGMPADTGR</sequence>
<dbReference type="InterPro" id="IPR011701">
    <property type="entry name" value="MFS"/>
</dbReference>
<dbReference type="Gene3D" id="1.20.1250.20">
    <property type="entry name" value="MFS general substrate transporter like domains"/>
    <property type="match status" value="2"/>
</dbReference>
<feature type="transmembrane region" description="Helical" evidence="7">
    <location>
        <begin position="109"/>
        <end position="130"/>
    </location>
</feature>
<keyword evidence="3" id="KW-1003">Cell membrane</keyword>
<keyword evidence="5 7" id="KW-1133">Transmembrane helix</keyword>
<feature type="transmembrane region" description="Helical" evidence="7">
    <location>
        <begin position="142"/>
        <end position="161"/>
    </location>
</feature>
<feature type="transmembrane region" description="Helical" evidence="7">
    <location>
        <begin position="248"/>
        <end position="268"/>
    </location>
</feature>
<dbReference type="InterPro" id="IPR047200">
    <property type="entry name" value="MFS_YcaD-like"/>
</dbReference>
<keyword evidence="4 7" id="KW-0812">Transmembrane</keyword>
<dbReference type="Pfam" id="PF00083">
    <property type="entry name" value="Sugar_tr"/>
    <property type="match status" value="1"/>
</dbReference>
<feature type="transmembrane region" description="Helical" evidence="7">
    <location>
        <begin position="84"/>
        <end position="103"/>
    </location>
</feature>
<gene>
    <name evidence="8" type="ORF">QO002_000523</name>
</gene>
<evidence type="ECO:0000256" key="3">
    <source>
        <dbReference type="ARBA" id="ARBA00022475"/>
    </source>
</evidence>
<keyword evidence="9" id="KW-1185">Reference proteome</keyword>